<dbReference type="PRINTS" id="PR00111">
    <property type="entry name" value="ABHYDROLASE"/>
</dbReference>
<dbReference type="AlphaFoldDB" id="A0A2T1A696"/>
<reference evidence="3 4" key="1">
    <citation type="submission" date="2018-03" db="EMBL/GenBank/DDBJ databases">
        <title>Genomic Encyclopedia of Archaeal and Bacterial Type Strains, Phase II (KMG-II): from individual species to whole genera.</title>
        <authorList>
            <person name="Goeker M."/>
        </authorList>
    </citation>
    <scope>NUCLEOTIDE SEQUENCE [LARGE SCALE GENOMIC DNA]</scope>
    <source>
        <strain evidence="3 4">DSM 100065</strain>
    </source>
</reference>
<dbReference type="Gene3D" id="3.40.50.1820">
    <property type="entry name" value="alpha/beta hydrolase"/>
    <property type="match status" value="1"/>
</dbReference>
<dbReference type="GO" id="GO:0016020">
    <property type="term" value="C:membrane"/>
    <property type="evidence" value="ECO:0007669"/>
    <property type="project" value="TreeGrafter"/>
</dbReference>
<dbReference type="InterPro" id="IPR050266">
    <property type="entry name" value="AB_hydrolase_sf"/>
</dbReference>
<sequence length="247" mass="27368">MLMLHGMLSSNAQWDLNRDALGREFRLLMVELPGHGRSPAYDEPADYSPSHVIAELELIRVEAGIDRWWVCGQSLGGAIAIRYCLAHPEHVFGLIFTNSRAAFGVSRSAQLTPDRSGNGNDATPPGPKVTRDLPMHPANATRLPQPLKDRMIDAADAVQMQTFFDFASRMHEWQSVGDFAQLQVPVLLVNGRWEKRFQPCIPEARSAIARLDVVDIEGGHAINAEKSDDFNAAVLDFVSRSSEAHRT</sequence>
<feature type="domain" description="AB hydrolase-1" evidence="2">
    <location>
        <begin position="1"/>
        <end position="99"/>
    </location>
</feature>
<dbReference type="PANTHER" id="PTHR43798:SF33">
    <property type="entry name" value="HYDROLASE, PUTATIVE (AFU_ORTHOLOGUE AFUA_2G14860)-RELATED"/>
    <property type="match status" value="1"/>
</dbReference>
<evidence type="ECO:0000313" key="3">
    <source>
        <dbReference type="EMBL" id="PRZ44135.1"/>
    </source>
</evidence>
<dbReference type="RefSeq" id="WP_170110907.1">
    <property type="nucleotide sequence ID" value="NZ_PVUE01000001.1"/>
</dbReference>
<dbReference type="GO" id="GO:0003824">
    <property type="term" value="F:catalytic activity"/>
    <property type="evidence" value="ECO:0007669"/>
    <property type="project" value="UniProtKB-ARBA"/>
</dbReference>
<name>A0A2T1A696_9ACTN</name>
<dbReference type="PANTHER" id="PTHR43798">
    <property type="entry name" value="MONOACYLGLYCEROL LIPASE"/>
    <property type="match status" value="1"/>
</dbReference>
<gene>
    <name evidence="3" type="ORF">CLV47_101260</name>
</gene>
<accession>A0A2T1A696</accession>
<evidence type="ECO:0000313" key="4">
    <source>
        <dbReference type="Proteomes" id="UP000237752"/>
    </source>
</evidence>
<comment type="caution">
    <text evidence="3">The sequence shown here is derived from an EMBL/GenBank/DDBJ whole genome shotgun (WGS) entry which is preliminary data.</text>
</comment>
<keyword evidence="4" id="KW-1185">Reference proteome</keyword>
<evidence type="ECO:0000259" key="2">
    <source>
        <dbReference type="Pfam" id="PF00561"/>
    </source>
</evidence>
<dbReference type="Pfam" id="PF00561">
    <property type="entry name" value="Abhydrolase_1"/>
    <property type="match status" value="1"/>
</dbReference>
<dbReference type="Proteomes" id="UP000237752">
    <property type="component" value="Unassembled WGS sequence"/>
</dbReference>
<dbReference type="InterPro" id="IPR029058">
    <property type="entry name" value="AB_hydrolase_fold"/>
</dbReference>
<organism evidence="3 4">
    <name type="scientific">Antricoccus suffuscus</name>
    <dbReference type="NCBI Taxonomy" id="1629062"/>
    <lineage>
        <taxon>Bacteria</taxon>
        <taxon>Bacillati</taxon>
        <taxon>Actinomycetota</taxon>
        <taxon>Actinomycetes</taxon>
        <taxon>Geodermatophilales</taxon>
        <taxon>Antricoccaceae</taxon>
        <taxon>Antricoccus</taxon>
    </lineage>
</organism>
<dbReference type="InterPro" id="IPR000073">
    <property type="entry name" value="AB_hydrolase_1"/>
</dbReference>
<dbReference type="SUPFAM" id="SSF53474">
    <property type="entry name" value="alpha/beta-Hydrolases"/>
    <property type="match status" value="1"/>
</dbReference>
<feature type="region of interest" description="Disordered" evidence="1">
    <location>
        <begin position="107"/>
        <end position="142"/>
    </location>
</feature>
<dbReference type="EMBL" id="PVUE01000001">
    <property type="protein sequence ID" value="PRZ44135.1"/>
    <property type="molecule type" value="Genomic_DNA"/>
</dbReference>
<feature type="compositionally biased region" description="Polar residues" evidence="1">
    <location>
        <begin position="107"/>
        <end position="121"/>
    </location>
</feature>
<proteinExistence type="predicted"/>
<evidence type="ECO:0000256" key="1">
    <source>
        <dbReference type="SAM" id="MobiDB-lite"/>
    </source>
</evidence>
<protein>
    <submittedName>
        <fullName evidence="3">2-succinyl-6-hydroxy-2, 4-cyclohexadiene-1-carboxylate synthase</fullName>
    </submittedName>
</protein>